<accession>A0ACC3C2D6</accession>
<dbReference type="EMBL" id="CM020619">
    <property type="protein sequence ID" value="KAK1864263.1"/>
    <property type="molecule type" value="Genomic_DNA"/>
</dbReference>
<sequence>MSATRGGHASGGGGGHGGGGSRANTLDLSKHVDHPVIVKLSGGRQVRGILKGWDPLVNLVLDETIEELRGTFMRPVGRAVYGGGGRWYSRLGLLGCCSGPSLVFGHFSCHRGVHGVEVRAWRRGSVTGTLSWHRVPSGALAGEGVRLRGAVRRGCERRPGSGCCGRGRLSSRF</sequence>
<protein>
    <submittedName>
        <fullName evidence="1">Uncharacterized protein</fullName>
    </submittedName>
</protein>
<evidence type="ECO:0000313" key="2">
    <source>
        <dbReference type="Proteomes" id="UP000798662"/>
    </source>
</evidence>
<proteinExistence type="predicted"/>
<name>A0ACC3C2D6_PYRYE</name>
<dbReference type="Proteomes" id="UP000798662">
    <property type="component" value="Chromosome 2"/>
</dbReference>
<gene>
    <name evidence="1" type="ORF">I4F81_006812</name>
</gene>
<organism evidence="1 2">
    <name type="scientific">Pyropia yezoensis</name>
    <name type="common">Susabi-nori</name>
    <name type="synonym">Porphyra yezoensis</name>
    <dbReference type="NCBI Taxonomy" id="2788"/>
    <lineage>
        <taxon>Eukaryota</taxon>
        <taxon>Rhodophyta</taxon>
        <taxon>Bangiophyceae</taxon>
        <taxon>Bangiales</taxon>
        <taxon>Bangiaceae</taxon>
        <taxon>Pyropia</taxon>
    </lineage>
</organism>
<evidence type="ECO:0000313" key="1">
    <source>
        <dbReference type="EMBL" id="KAK1864263.1"/>
    </source>
</evidence>
<reference evidence="1" key="1">
    <citation type="submission" date="2019-11" db="EMBL/GenBank/DDBJ databases">
        <title>Nori genome reveals adaptations in red seaweeds to the harsh intertidal environment.</title>
        <authorList>
            <person name="Wang D."/>
            <person name="Mao Y."/>
        </authorList>
    </citation>
    <scope>NUCLEOTIDE SEQUENCE</scope>
    <source>
        <tissue evidence="1">Gametophyte</tissue>
    </source>
</reference>
<comment type="caution">
    <text evidence="1">The sequence shown here is derived from an EMBL/GenBank/DDBJ whole genome shotgun (WGS) entry which is preliminary data.</text>
</comment>
<keyword evidence="2" id="KW-1185">Reference proteome</keyword>